<evidence type="ECO:0000256" key="1">
    <source>
        <dbReference type="SAM" id="MobiDB-lite"/>
    </source>
</evidence>
<feature type="region of interest" description="Disordered" evidence="1">
    <location>
        <begin position="76"/>
        <end position="124"/>
    </location>
</feature>
<proteinExistence type="predicted"/>
<evidence type="ECO:0000313" key="3">
    <source>
        <dbReference type="Proteomes" id="UP000095038"/>
    </source>
</evidence>
<dbReference type="AlphaFoldDB" id="A0A1D2VJH4"/>
<dbReference type="InParanoid" id="A0A1D2VJH4"/>
<accession>A0A1D2VJH4</accession>
<dbReference type="EMBL" id="KV454478">
    <property type="protein sequence ID" value="ODV61771.1"/>
    <property type="molecule type" value="Genomic_DNA"/>
</dbReference>
<keyword evidence="3" id="KW-1185">Reference proteome</keyword>
<dbReference type="RefSeq" id="XP_020048078.1">
    <property type="nucleotide sequence ID" value="XM_020192913.1"/>
</dbReference>
<protein>
    <submittedName>
        <fullName evidence="2">Uncharacterized protein</fullName>
    </submittedName>
</protein>
<dbReference type="Proteomes" id="UP000095038">
    <property type="component" value="Unassembled WGS sequence"/>
</dbReference>
<feature type="compositionally biased region" description="Polar residues" evidence="1">
    <location>
        <begin position="76"/>
        <end position="98"/>
    </location>
</feature>
<gene>
    <name evidence="2" type="ORF">ASCRUDRAFT_75057</name>
</gene>
<sequence length="350" mass="39680">MNNYLNNNNNNKNNSNIDINNFSNKSSCNEYTNLQKFQSMKSFNEELSESLSASLLVSHQHRSQKSQQQILLNQNSHSRQNSFGRSPSPTNHNMSVSPNYYPPISSKLSTTYNNPLNNTNNNNINNNNINNNGFNNYFISNNKHNFMSNDNLSLGQNNSNSPSNNGPLYNNISNNNFQYYNNSNSSGLNFNFYNNLNNLNNLNHDNLSNNNLNMVRNFSIRSNRSSNNNLTNLNNPNLNFNLKDGYGSSVFPKKATLKNFSCNNNSYNQLNEIIDRIGNNQYINSPAPLLSMPGHSFPTNTIETTNAYAKIEPAPQKLSRFSHNLQNDVKVIDEGNEYNSDDFVDSSDEI</sequence>
<feature type="compositionally biased region" description="Low complexity" evidence="1">
    <location>
        <begin position="113"/>
        <end position="124"/>
    </location>
</feature>
<evidence type="ECO:0000313" key="2">
    <source>
        <dbReference type="EMBL" id="ODV61771.1"/>
    </source>
</evidence>
<dbReference type="GeneID" id="30966549"/>
<reference evidence="3" key="1">
    <citation type="submission" date="2016-05" db="EMBL/GenBank/DDBJ databases">
        <title>Comparative genomics of biotechnologically important yeasts.</title>
        <authorList>
            <consortium name="DOE Joint Genome Institute"/>
            <person name="Riley R."/>
            <person name="Haridas S."/>
            <person name="Wolfe K.H."/>
            <person name="Lopes M.R."/>
            <person name="Hittinger C.T."/>
            <person name="Goker M."/>
            <person name="Salamov A."/>
            <person name="Wisecaver J."/>
            <person name="Long T.M."/>
            <person name="Aerts A.L."/>
            <person name="Barry K."/>
            <person name="Choi C."/>
            <person name="Clum A."/>
            <person name="Coughlan A.Y."/>
            <person name="Deshpande S."/>
            <person name="Douglass A.P."/>
            <person name="Hanson S.J."/>
            <person name="Klenk H.-P."/>
            <person name="Labutti K."/>
            <person name="Lapidus A."/>
            <person name="Lindquist E."/>
            <person name="Lipzen A."/>
            <person name="Meier-Kolthoff J.P."/>
            <person name="Ohm R.A."/>
            <person name="Otillar R.P."/>
            <person name="Pangilinan J."/>
            <person name="Peng Y."/>
            <person name="Rokas A."/>
            <person name="Rosa C.A."/>
            <person name="Scheuner C."/>
            <person name="Sibirny A.A."/>
            <person name="Slot J.C."/>
            <person name="Stielow J.B."/>
            <person name="Sun H."/>
            <person name="Kurtzman C.P."/>
            <person name="Blackwell M."/>
            <person name="Grigoriev I.V."/>
            <person name="Jeffries T.W."/>
        </authorList>
    </citation>
    <scope>NUCLEOTIDE SEQUENCE [LARGE SCALE GENOMIC DNA]</scope>
    <source>
        <strain evidence="3">DSM 1968</strain>
    </source>
</reference>
<name>A0A1D2VJH4_9ASCO</name>
<organism evidence="2 3">
    <name type="scientific">Ascoidea rubescens DSM 1968</name>
    <dbReference type="NCBI Taxonomy" id="1344418"/>
    <lineage>
        <taxon>Eukaryota</taxon>
        <taxon>Fungi</taxon>
        <taxon>Dikarya</taxon>
        <taxon>Ascomycota</taxon>
        <taxon>Saccharomycotina</taxon>
        <taxon>Saccharomycetes</taxon>
        <taxon>Ascoideaceae</taxon>
        <taxon>Ascoidea</taxon>
    </lineage>
</organism>